<dbReference type="InterPro" id="IPR012337">
    <property type="entry name" value="RNaseH-like_sf"/>
</dbReference>
<proteinExistence type="predicted"/>
<feature type="domain" description="DUF4371" evidence="2">
    <location>
        <begin position="130"/>
        <end position="265"/>
    </location>
</feature>
<gene>
    <name evidence="4" type="ORF">CVLEPA_LOCUS992</name>
</gene>
<dbReference type="Proteomes" id="UP001642483">
    <property type="component" value="Unassembled WGS sequence"/>
</dbReference>
<dbReference type="Pfam" id="PF14291">
    <property type="entry name" value="DUF4371"/>
    <property type="match status" value="1"/>
</dbReference>
<evidence type="ECO:0000313" key="5">
    <source>
        <dbReference type="Proteomes" id="UP001642483"/>
    </source>
</evidence>
<sequence>MSLRYSCKKRKYEEENRTFKTKWEVEFVFTDSGGKPVCLICHASLSHYKASNLKRHYDAKHKNFHTNYPPKSELRRNRLNELKSSLNTQQNLLKTFSKEADTTNEAGFIVSWNIARFKHPYSDGEFIKKNISEVVAVLDPKNTKLQRLISQTPVSPHTVERRVSMINFDVEDKLKNDLKNSTAFSLALDESTDVQDNPQLAVFVRYVSNDVAVKEELLDLIALKETTRGVDIKNAIDNILANAEAPLNRLVSVATDGAPAMVGRNAGLIGLMKNDDNFPDFISVHCIIHREHLAARYFKYEDVMKTVLEIVNFIRKHAKTHRQFRNFIEDLNLEDKPNDVSFYCNVRWLSTSNVLGRFVELLEPISIFLKKRNKPYPQLEDNEWMHDLMFLTDVMHHLQSLNLALQGKDQLVSDLSQNIFSFQNKLRLFQTDLLSKTFDHFPNLRKINVEIKQEKVEEYKGKLQELFGEFQSRFQDLQMLKPCFCFFVNPFVVDVITDGCPIPEPLVSETSVVEMELLELQEDLALKMVHKSLSTVGFWKQVPEAKYPNLKKTAIRLISIFSTTYCCESFYSVMEFVKSKYRSALTNQHLKELLRTALTSYQPNFKHLAAQVETHSITTQH</sequence>
<evidence type="ECO:0008006" key="6">
    <source>
        <dbReference type="Google" id="ProtNLM"/>
    </source>
</evidence>
<feature type="domain" description="HAT C-terminal dimerisation" evidence="1">
    <location>
        <begin position="531"/>
        <end position="594"/>
    </location>
</feature>
<organism evidence="4 5">
    <name type="scientific">Clavelina lepadiformis</name>
    <name type="common">Light-bulb sea squirt</name>
    <name type="synonym">Ascidia lepadiformis</name>
    <dbReference type="NCBI Taxonomy" id="159417"/>
    <lineage>
        <taxon>Eukaryota</taxon>
        <taxon>Metazoa</taxon>
        <taxon>Chordata</taxon>
        <taxon>Tunicata</taxon>
        <taxon>Ascidiacea</taxon>
        <taxon>Aplousobranchia</taxon>
        <taxon>Clavelinidae</taxon>
        <taxon>Clavelina</taxon>
    </lineage>
</organism>
<dbReference type="PANTHER" id="PTHR45913">
    <property type="entry name" value="EPM2A-INTERACTING PROTEIN 1"/>
    <property type="match status" value="1"/>
</dbReference>
<comment type="caution">
    <text evidence="4">The sequence shown here is derived from an EMBL/GenBank/DDBJ whole genome shotgun (WGS) entry which is preliminary data.</text>
</comment>
<feature type="domain" description="SPIN-DOC-like zinc-finger" evidence="3">
    <location>
        <begin position="21"/>
        <end position="64"/>
    </location>
</feature>
<dbReference type="EMBL" id="CAWYQH010000001">
    <property type="protein sequence ID" value="CAK8671979.1"/>
    <property type="molecule type" value="Genomic_DNA"/>
</dbReference>
<dbReference type="PANTHER" id="PTHR45913:SF21">
    <property type="entry name" value="DUF4371 DOMAIN-CONTAINING PROTEIN"/>
    <property type="match status" value="1"/>
</dbReference>
<dbReference type="SUPFAM" id="SSF53098">
    <property type="entry name" value="Ribonuclease H-like"/>
    <property type="match status" value="1"/>
</dbReference>
<evidence type="ECO:0000313" key="4">
    <source>
        <dbReference type="EMBL" id="CAK8671979.1"/>
    </source>
</evidence>
<evidence type="ECO:0000259" key="3">
    <source>
        <dbReference type="Pfam" id="PF18658"/>
    </source>
</evidence>
<accession>A0ABP0EWY8</accession>
<dbReference type="InterPro" id="IPR008906">
    <property type="entry name" value="HATC_C_dom"/>
</dbReference>
<dbReference type="Pfam" id="PF05699">
    <property type="entry name" value="Dimer_Tnp_hAT"/>
    <property type="match status" value="1"/>
</dbReference>
<dbReference type="Pfam" id="PF18658">
    <property type="entry name" value="zf-C2H2_12"/>
    <property type="match status" value="1"/>
</dbReference>
<dbReference type="InterPro" id="IPR025398">
    <property type="entry name" value="DUF4371"/>
</dbReference>
<evidence type="ECO:0000259" key="2">
    <source>
        <dbReference type="Pfam" id="PF14291"/>
    </source>
</evidence>
<reference evidence="4 5" key="1">
    <citation type="submission" date="2024-02" db="EMBL/GenBank/DDBJ databases">
        <authorList>
            <person name="Daric V."/>
            <person name="Darras S."/>
        </authorList>
    </citation>
    <scope>NUCLEOTIDE SEQUENCE [LARGE SCALE GENOMIC DNA]</scope>
</reference>
<evidence type="ECO:0000259" key="1">
    <source>
        <dbReference type="Pfam" id="PF05699"/>
    </source>
</evidence>
<dbReference type="InterPro" id="IPR040647">
    <property type="entry name" value="SPIN-DOC_Znf-C2H2"/>
</dbReference>
<keyword evidence="5" id="KW-1185">Reference proteome</keyword>
<name>A0ABP0EWY8_CLALP</name>
<protein>
    <recommendedName>
        <fullName evidence="6">Transposase</fullName>
    </recommendedName>
</protein>